<protein>
    <submittedName>
        <fullName evidence="1">Uncharacterized protein</fullName>
    </submittedName>
</protein>
<dbReference type="OrthoDB" id="6091628at2"/>
<evidence type="ECO:0000313" key="2">
    <source>
        <dbReference type="Proteomes" id="UP000240978"/>
    </source>
</evidence>
<proteinExistence type="predicted"/>
<accession>A0A2P8GLR3</accession>
<comment type="caution">
    <text evidence="1">The sequence shown here is derived from an EMBL/GenBank/DDBJ whole genome shotgun (WGS) entry which is preliminary data.</text>
</comment>
<sequence>MSEKILVPVKIEALIVDKNTARDTAYNWKNFYIDYEGLFTRLGTFLEPGDLKELRQGGFCEKGIHLHWALPAALTNGIQKENKALFPAVPNRWLVIRTHLVNNQPVIKKWLLESDYIGNYVSDKSPWAVQNPDGSFSTSHNIGKATVLDSWTVEQPRSVTPLTAMAPGNASFAGIYQYCRNVFGMWDDLSGMDTTAASFSYLVTGWYSDPAIEPLTNSDALIINNIKSKWELSGNAAANFPDSIMCHGFIHSVNWDPAQTYGLPISSAVVNTGVGMTAIEAKSAQLSRQTGAAEKLLSGYFYDILKDTVDATEMDGQIDSHAYTAYDGGTLWEIKPVERETGPNEGKEAVQAVFPDPDTNPGLSEAFKKLNTEQQVTDRLVQKKQSLMLEFRALTDKMIMADADGDQVLLTALTTKRGLLKNDIDVITANIAQHVAAVTTQETLIHQMPAFSGVAGKAPLFELLKKKMARYWQPNDPGVLFSGPGVTGSSKYKNPGKGDKLPCRIASELIAGMVLNDSASGDGRTILPGSIPLALKELGSLKNNITLISQLYYEAILLDPSWTTVWAQQYYKDNPGNNVNIQVLAAYLKNMLLLTAGAPTDKFKAVILRDGTQIRPASWSLDSLSQLLLTWGAQRWQHPWTPLYLIWYAKFIPSYALENGQWQFKQQDWQWENKQYKYKGGTPDTTKAIEYAGKVLLTDMVNDLLQQRLPENINAGQHLSQALASFSDSLLMRRQTIHIPLLRNPADTDWVIMPDNSLDDYISREAYFFPDVYAKSGQAPNFFPLRAGHLRFTRLWMVDAFGQVKKIIDTDNSGNIIQKGRLHIAENLNQLNNGVQVTLPPRVIQPARLLFRWCTARPGPLEESSSDPATNPVCGWLLPDYLDQSLDIYAANGMRCGALKMTSINGRLELQWSNPPGAPDDRTPETAISNRYLLDFVKGLLGFRDNNGQSGGGAALQSLFELCNRTALFLSTSGGQQAPGIAGLMGQPVALVRASLQLELQGLPAQPQHYEHSITDATKTQPPGLANLQFPIALGDSRNNKDGLIGYFKDTGKGFGEMHLPYGIPKPGGAYFTSDDIRLSFNAGEQGQGITLLMDPRGGVQANAGILPAKFIDLPAGYTEGLKHMELDMLIAPFLGAPTEPFIPLGAEPDRRWVLKQQTTTGGWQETNMDNQTQLQTGSLNGQCIQEGFLALSPATDNQ</sequence>
<dbReference type="EMBL" id="PYGK01000002">
    <property type="protein sequence ID" value="PSL34904.1"/>
    <property type="molecule type" value="Genomic_DNA"/>
</dbReference>
<dbReference type="AlphaFoldDB" id="A0A2P8GLR3"/>
<reference evidence="1 2" key="1">
    <citation type="submission" date="2018-03" db="EMBL/GenBank/DDBJ databases">
        <title>Genomic Encyclopedia of Archaeal and Bacterial Type Strains, Phase II (KMG-II): from individual species to whole genera.</title>
        <authorList>
            <person name="Goeker M."/>
        </authorList>
    </citation>
    <scope>NUCLEOTIDE SEQUENCE [LARGE SCALE GENOMIC DNA]</scope>
    <source>
        <strain evidence="1 2">DSM 18107</strain>
    </source>
</reference>
<evidence type="ECO:0000313" key="1">
    <source>
        <dbReference type="EMBL" id="PSL34904.1"/>
    </source>
</evidence>
<dbReference type="Proteomes" id="UP000240978">
    <property type="component" value="Unassembled WGS sequence"/>
</dbReference>
<organism evidence="1 2">
    <name type="scientific">Chitinophaga ginsengisoli</name>
    <dbReference type="NCBI Taxonomy" id="363837"/>
    <lineage>
        <taxon>Bacteria</taxon>
        <taxon>Pseudomonadati</taxon>
        <taxon>Bacteroidota</taxon>
        <taxon>Chitinophagia</taxon>
        <taxon>Chitinophagales</taxon>
        <taxon>Chitinophagaceae</taxon>
        <taxon>Chitinophaga</taxon>
    </lineage>
</organism>
<dbReference type="RefSeq" id="WP_106601159.1">
    <property type="nucleotide sequence ID" value="NZ_PYGK01000002.1"/>
</dbReference>
<gene>
    <name evidence="1" type="ORF">CLV42_102478</name>
</gene>
<keyword evidence="2" id="KW-1185">Reference proteome</keyword>
<name>A0A2P8GLR3_9BACT</name>